<gene>
    <name evidence="2" type="ORF">MRX98_11925</name>
</gene>
<dbReference type="Pfam" id="PF10135">
    <property type="entry name" value="Rod-binding"/>
    <property type="match status" value="1"/>
</dbReference>
<evidence type="ECO:0000259" key="1">
    <source>
        <dbReference type="Pfam" id="PF10135"/>
    </source>
</evidence>
<name>A0AA41UKB8_9BACT</name>
<feature type="domain" description="Flagellar protein FlgJ N-terminal" evidence="1">
    <location>
        <begin position="53"/>
        <end position="101"/>
    </location>
</feature>
<dbReference type="AlphaFoldDB" id="A0AA41UKB8"/>
<accession>A0AA41UKB8</accession>
<keyword evidence="3" id="KW-1185">Reference proteome</keyword>
<proteinExistence type="predicted"/>
<dbReference type="InterPro" id="IPR019301">
    <property type="entry name" value="Flagellar_prot_FlgJ_N"/>
</dbReference>
<reference evidence="2" key="1">
    <citation type="submission" date="2022-04" db="EMBL/GenBank/DDBJ databases">
        <title>Desulfatitalea alkaliphila sp. nov., a novel anaerobic sulfate-reducing bacterium isolated from terrestrial mud volcano, Taman Peninsula, Russia.</title>
        <authorList>
            <person name="Khomyakova M.A."/>
            <person name="Merkel A.Y."/>
            <person name="Slobodkin A.I."/>
        </authorList>
    </citation>
    <scope>NUCLEOTIDE SEQUENCE</scope>
    <source>
        <strain evidence="2">M08but</strain>
    </source>
</reference>
<dbReference type="Proteomes" id="UP001165427">
    <property type="component" value="Unassembled WGS sequence"/>
</dbReference>
<organism evidence="2 3">
    <name type="scientific">Desulfatitalea alkaliphila</name>
    <dbReference type="NCBI Taxonomy" id="2929485"/>
    <lineage>
        <taxon>Bacteria</taxon>
        <taxon>Pseudomonadati</taxon>
        <taxon>Thermodesulfobacteriota</taxon>
        <taxon>Desulfobacteria</taxon>
        <taxon>Desulfobacterales</taxon>
        <taxon>Desulfosarcinaceae</taxon>
        <taxon>Desulfatitalea</taxon>
    </lineage>
</organism>
<protein>
    <submittedName>
        <fullName evidence="2">Rod-binding protein</fullName>
    </submittedName>
</protein>
<evidence type="ECO:0000313" key="3">
    <source>
        <dbReference type="Proteomes" id="UP001165427"/>
    </source>
</evidence>
<dbReference type="EMBL" id="JALJRB010000012">
    <property type="protein sequence ID" value="MCJ8501282.1"/>
    <property type="molecule type" value="Genomic_DNA"/>
</dbReference>
<comment type="caution">
    <text evidence="2">The sequence shown here is derived from an EMBL/GenBank/DDBJ whole genome shotgun (WGS) entry which is preliminary data.</text>
</comment>
<dbReference type="RefSeq" id="WP_246908366.1">
    <property type="nucleotide sequence ID" value="NZ_JALJRB010000012.1"/>
</dbReference>
<sequence length="106" mass="11731">MTDGIHGFGPLGYAPPGAMRVAGVDNKVPEQSAAQLERTCQDFEALFIQHMMQQMRRTVPEGDLFGGGRAEEMYTAMLDSEMAQSIARHRGMGLAAVLFRQLKDRM</sequence>
<evidence type="ECO:0000313" key="2">
    <source>
        <dbReference type="EMBL" id="MCJ8501282.1"/>
    </source>
</evidence>